<dbReference type="Gene3D" id="3.30.990.10">
    <property type="entry name" value="Formiminotransferase, N-terminal subdomain"/>
    <property type="match status" value="2"/>
</dbReference>
<dbReference type="PANTHER" id="PTHR12234">
    <property type="entry name" value="FORMIMINOTRANSFERASE-CYCLODEAMINASE"/>
    <property type="match status" value="1"/>
</dbReference>
<comment type="caution">
    <text evidence="3">The sequence shown here is derived from an EMBL/GenBank/DDBJ whole genome shotgun (WGS) entry which is preliminary data.</text>
</comment>
<dbReference type="EMBL" id="JACGCM010000620">
    <property type="protein sequence ID" value="KAF6170063.1"/>
    <property type="molecule type" value="Genomic_DNA"/>
</dbReference>
<dbReference type="OrthoDB" id="48036at2759"/>
<dbReference type="InterPro" id="IPR051623">
    <property type="entry name" value="FTCD"/>
</dbReference>
<sequence>MFLHDHNSVVNKFEDEAYNRVGYTIVSTVSPNPKLHLKQSTLNPTVVLIQSRNGAALEAIKQAANLCHGATVVNKFEDEAYNRVGYTVVSTVSPNPSPDSDVPLRVISMVKAIFEAINFVSHRVPTFLYGAAHPKGRTLDLIRKELGYFKPNCEGNQWTGGPGSESLPLNPDEGLARAIRGKGVGGGRSNPVGS</sequence>
<dbReference type="GO" id="GO:0016740">
    <property type="term" value="F:transferase activity"/>
    <property type="evidence" value="ECO:0007669"/>
    <property type="project" value="InterPro"/>
</dbReference>
<evidence type="ECO:0000259" key="2">
    <source>
        <dbReference type="SMART" id="SM01222"/>
    </source>
</evidence>
<feature type="region of interest" description="Disordered" evidence="1">
    <location>
        <begin position="154"/>
        <end position="194"/>
    </location>
</feature>
<organism evidence="3 4">
    <name type="scientific">Kingdonia uniflora</name>
    <dbReference type="NCBI Taxonomy" id="39325"/>
    <lineage>
        <taxon>Eukaryota</taxon>
        <taxon>Viridiplantae</taxon>
        <taxon>Streptophyta</taxon>
        <taxon>Embryophyta</taxon>
        <taxon>Tracheophyta</taxon>
        <taxon>Spermatophyta</taxon>
        <taxon>Magnoliopsida</taxon>
        <taxon>Ranunculales</taxon>
        <taxon>Circaeasteraceae</taxon>
        <taxon>Kingdonia</taxon>
    </lineage>
</organism>
<dbReference type="InterPro" id="IPR022384">
    <property type="entry name" value="FormiminoTrfase_cat_dom_sf"/>
</dbReference>
<reference evidence="3 4" key="1">
    <citation type="journal article" date="2020" name="IScience">
        <title>Genome Sequencing of the Endangered Kingdonia uniflora (Circaeasteraceae, Ranunculales) Reveals Potential Mechanisms of Evolutionary Specialization.</title>
        <authorList>
            <person name="Sun Y."/>
            <person name="Deng T."/>
            <person name="Zhang A."/>
            <person name="Moore M.J."/>
            <person name="Landis J.B."/>
            <person name="Lin N."/>
            <person name="Zhang H."/>
            <person name="Zhang X."/>
            <person name="Huang J."/>
            <person name="Zhang X."/>
            <person name="Sun H."/>
            <person name="Wang H."/>
        </authorList>
    </citation>
    <scope>NUCLEOTIDE SEQUENCE [LARGE SCALE GENOMIC DNA]</scope>
    <source>
        <strain evidence="3">TB1705</strain>
        <tissue evidence="3">Leaf</tissue>
    </source>
</reference>
<feature type="domain" description="Formiminotransferase N-terminal subdomain" evidence="2">
    <location>
        <begin position="51"/>
        <end position="188"/>
    </location>
</feature>
<proteinExistence type="predicted"/>
<dbReference type="SMART" id="SM01222">
    <property type="entry name" value="FTCD_N"/>
    <property type="match status" value="1"/>
</dbReference>
<evidence type="ECO:0000256" key="1">
    <source>
        <dbReference type="SAM" id="MobiDB-lite"/>
    </source>
</evidence>
<dbReference type="PANTHER" id="PTHR12234:SF1">
    <property type="entry name" value="FORMIMINOTRANSFERASE N-TERMINAL SUBDOMAIN-CONTAINING PROTEIN"/>
    <property type="match status" value="1"/>
</dbReference>
<dbReference type="InterPro" id="IPR012886">
    <property type="entry name" value="Formiminotransferase_N"/>
</dbReference>
<accession>A0A7J7NSJ4</accession>
<keyword evidence="4" id="KW-1185">Reference proteome</keyword>
<dbReference type="AlphaFoldDB" id="A0A7J7NSJ4"/>
<dbReference type="Pfam" id="PF07837">
    <property type="entry name" value="FTCD_N"/>
    <property type="match status" value="1"/>
</dbReference>
<dbReference type="InterPro" id="IPR037064">
    <property type="entry name" value="Formiminotransferase_N_sf"/>
</dbReference>
<evidence type="ECO:0000313" key="4">
    <source>
        <dbReference type="Proteomes" id="UP000541444"/>
    </source>
</evidence>
<dbReference type="GO" id="GO:0005542">
    <property type="term" value="F:folic acid binding"/>
    <property type="evidence" value="ECO:0007669"/>
    <property type="project" value="InterPro"/>
</dbReference>
<protein>
    <recommendedName>
        <fullName evidence="2">Formiminotransferase N-terminal subdomain domain-containing protein</fullName>
    </recommendedName>
</protein>
<dbReference type="SUPFAM" id="SSF55116">
    <property type="entry name" value="Formiminotransferase domain of formiminotransferase-cyclodeaminase"/>
    <property type="match status" value="1"/>
</dbReference>
<dbReference type="Proteomes" id="UP000541444">
    <property type="component" value="Unassembled WGS sequence"/>
</dbReference>
<name>A0A7J7NSJ4_9MAGN</name>
<evidence type="ECO:0000313" key="3">
    <source>
        <dbReference type="EMBL" id="KAF6170063.1"/>
    </source>
</evidence>
<gene>
    <name evidence="3" type="ORF">GIB67_042868</name>
</gene>